<reference evidence="1 2" key="1">
    <citation type="journal article" date="2024" name="Plant Biotechnol. J.">
        <title>Dendrobium thyrsiflorum genome and its molecular insights into genes involved in important horticultural traits.</title>
        <authorList>
            <person name="Chen B."/>
            <person name="Wang J.Y."/>
            <person name="Zheng P.J."/>
            <person name="Li K.L."/>
            <person name="Liang Y.M."/>
            <person name="Chen X.F."/>
            <person name="Zhang C."/>
            <person name="Zhao X."/>
            <person name="He X."/>
            <person name="Zhang G.Q."/>
            <person name="Liu Z.J."/>
            <person name="Xu Q."/>
        </authorList>
    </citation>
    <scope>NUCLEOTIDE SEQUENCE [LARGE SCALE GENOMIC DNA]</scope>
    <source>
        <strain evidence="1">GZMU011</strain>
    </source>
</reference>
<name>A0ABD0UP04_DENTH</name>
<dbReference type="Proteomes" id="UP001552299">
    <property type="component" value="Unassembled WGS sequence"/>
</dbReference>
<gene>
    <name evidence="1" type="ORF">M5K25_014635</name>
</gene>
<dbReference type="EMBL" id="JANQDX010000012">
    <property type="protein sequence ID" value="KAL0914300.1"/>
    <property type="molecule type" value="Genomic_DNA"/>
</dbReference>
<proteinExistence type="predicted"/>
<accession>A0ABD0UP04</accession>
<keyword evidence="2" id="KW-1185">Reference proteome</keyword>
<dbReference type="AlphaFoldDB" id="A0ABD0UP04"/>
<evidence type="ECO:0000313" key="2">
    <source>
        <dbReference type="Proteomes" id="UP001552299"/>
    </source>
</evidence>
<sequence length="313" mass="34456">MALQGTLCSDVPFVVDVGSKNSHLDLSVLGFIDEGSFNEFKILCHLKIRQSPDVPSMQREVGRHLPFNSPGRIKDSTVKGFRKIISPGTGLQIFNLLVLFFYFPSKSISLLASPSYEGRLGGTCHSNPPDRIKDSMAKDFRTMSGPSTGLRKVLHLCLGRCEPAEISHVDLAPLGVHHDCDSEPLLLIKPPHLANDLSVPFVRAVAHVHPRNVHSTDGQSFQLLRAASSWADRTNQLRPPRAPESVLLELCLGDCVYVNRRRSSRNGDAGDAIVRFEDFRRGIEIRRMAMRSRGGAGVAEGLWAEGVMRGEGD</sequence>
<comment type="caution">
    <text evidence="1">The sequence shown here is derived from an EMBL/GenBank/DDBJ whole genome shotgun (WGS) entry which is preliminary data.</text>
</comment>
<protein>
    <submittedName>
        <fullName evidence="1">Uncharacterized protein</fullName>
    </submittedName>
</protein>
<organism evidence="1 2">
    <name type="scientific">Dendrobium thyrsiflorum</name>
    <name type="common">Pinecone-like raceme dendrobium</name>
    <name type="synonym">Orchid</name>
    <dbReference type="NCBI Taxonomy" id="117978"/>
    <lineage>
        <taxon>Eukaryota</taxon>
        <taxon>Viridiplantae</taxon>
        <taxon>Streptophyta</taxon>
        <taxon>Embryophyta</taxon>
        <taxon>Tracheophyta</taxon>
        <taxon>Spermatophyta</taxon>
        <taxon>Magnoliopsida</taxon>
        <taxon>Liliopsida</taxon>
        <taxon>Asparagales</taxon>
        <taxon>Orchidaceae</taxon>
        <taxon>Epidendroideae</taxon>
        <taxon>Malaxideae</taxon>
        <taxon>Dendrobiinae</taxon>
        <taxon>Dendrobium</taxon>
    </lineage>
</organism>
<evidence type="ECO:0000313" key="1">
    <source>
        <dbReference type="EMBL" id="KAL0914300.1"/>
    </source>
</evidence>